<dbReference type="EMBL" id="RCHU02000005">
    <property type="protein sequence ID" value="KAL3592352.1"/>
    <property type="molecule type" value="Genomic_DNA"/>
</dbReference>
<evidence type="ECO:0000313" key="1">
    <source>
        <dbReference type="EMBL" id="KAL3592352.1"/>
    </source>
</evidence>
<reference evidence="1 2" key="1">
    <citation type="journal article" date="2024" name="Plant Biotechnol. J.">
        <title>Genome and CRISPR/Cas9 system of a widespread forest tree (Populus alba) in the world.</title>
        <authorList>
            <person name="Liu Y.J."/>
            <person name="Jiang P.F."/>
            <person name="Han X.M."/>
            <person name="Li X.Y."/>
            <person name="Wang H.M."/>
            <person name="Wang Y.J."/>
            <person name="Wang X.X."/>
            <person name="Zeng Q.Y."/>
        </authorList>
    </citation>
    <scope>NUCLEOTIDE SEQUENCE [LARGE SCALE GENOMIC DNA]</scope>
    <source>
        <strain evidence="2">cv. PAL-ZL1</strain>
    </source>
</reference>
<gene>
    <name evidence="1" type="ORF">D5086_010992</name>
</gene>
<accession>A0ACC4CB56</accession>
<keyword evidence="2" id="KW-1185">Reference proteome</keyword>
<sequence>MNSRAPILRGPSSPPVALSATGIVERRRTVRGKQKDQFQISKWIRMLGCPTSLGTLHVRFHVMITRIYDPCNLIECPVIPRACSPDRAFGAFILSTSVDVASSHSTVRPSTSS</sequence>
<evidence type="ECO:0000313" key="2">
    <source>
        <dbReference type="Proteomes" id="UP000309997"/>
    </source>
</evidence>
<protein>
    <submittedName>
        <fullName evidence="1">Uncharacterized protein</fullName>
    </submittedName>
</protein>
<organism evidence="1 2">
    <name type="scientific">Populus alba</name>
    <name type="common">White poplar</name>
    <dbReference type="NCBI Taxonomy" id="43335"/>
    <lineage>
        <taxon>Eukaryota</taxon>
        <taxon>Viridiplantae</taxon>
        <taxon>Streptophyta</taxon>
        <taxon>Embryophyta</taxon>
        <taxon>Tracheophyta</taxon>
        <taxon>Spermatophyta</taxon>
        <taxon>Magnoliopsida</taxon>
        <taxon>eudicotyledons</taxon>
        <taxon>Gunneridae</taxon>
        <taxon>Pentapetalae</taxon>
        <taxon>rosids</taxon>
        <taxon>fabids</taxon>
        <taxon>Malpighiales</taxon>
        <taxon>Salicaceae</taxon>
        <taxon>Saliceae</taxon>
        <taxon>Populus</taxon>
    </lineage>
</organism>
<dbReference type="Proteomes" id="UP000309997">
    <property type="component" value="Unassembled WGS sequence"/>
</dbReference>
<proteinExistence type="predicted"/>
<comment type="caution">
    <text evidence="1">The sequence shown here is derived from an EMBL/GenBank/DDBJ whole genome shotgun (WGS) entry which is preliminary data.</text>
</comment>
<name>A0ACC4CB56_POPAL</name>